<dbReference type="InterPro" id="IPR002818">
    <property type="entry name" value="DJ-1/PfpI"/>
</dbReference>
<dbReference type="InterPro" id="IPR029062">
    <property type="entry name" value="Class_I_gatase-like"/>
</dbReference>
<dbReference type="OrthoDB" id="9803764at2"/>
<dbReference type="PANTHER" id="PTHR43130:SF15">
    <property type="entry name" value="THIJ_PFPI FAMILY PROTEIN (AFU_ORTHOLOGUE AFUA_5G14240)"/>
    <property type="match status" value="1"/>
</dbReference>
<dbReference type="Gene3D" id="3.40.50.880">
    <property type="match status" value="1"/>
</dbReference>
<dbReference type="Proteomes" id="UP000054729">
    <property type="component" value="Unassembled WGS sequence"/>
</dbReference>
<name>A0A0W1A0U8_9GAMM</name>
<dbReference type="EMBL" id="LNZB01000060">
    <property type="protein sequence ID" value="KTD74972.1"/>
    <property type="molecule type" value="Genomic_DNA"/>
</dbReference>
<evidence type="ECO:0000313" key="2">
    <source>
        <dbReference type="EMBL" id="KTD74972.1"/>
    </source>
</evidence>
<proteinExistence type="predicted"/>
<keyword evidence="3" id="KW-1185">Reference proteome</keyword>
<dbReference type="SUPFAM" id="SSF52317">
    <property type="entry name" value="Class I glutamine amidotransferase-like"/>
    <property type="match status" value="1"/>
</dbReference>
<comment type="caution">
    <text evidence="2">The sequence shown here is derived from an EMBL/GenBank/DDBJ whole genome shotgun (WGS) entry which is preliminary data.</text>
</comment>
<protein>
    <submittedName>
        <fullName evidence="2">ThiJ/PfpI family protein</fullName>
    </submittedName>
</protein>
<gene>
    <name evidence="2" type="ORF">Lwal_3013</name>
</gene>
<feature type="domain" description="DJ-1/PfpI" evidence="1">
    <location>
        <begin position="13"/>
        <end position="173"/>
    </location>
</feature>
<evidence type="ECO:0000259" key="1">
    <source>
        <dbReference type="Pfam" id="PF01965"/>
    </source>
</evidence>
<reference evidence="2 3" key="1">
    <citation type="submission" date="2015-11" db="EMBL/GenBank/DDBJ databases">
        <title>Genomic analysis of 38 Legionella species identifies large and diverse effector repertoires.</title>
        <authorList>
            <person name="Burstein D."/>
            <person name="Amaro F."/>
            <person name="Zusman T."/>
            <person name="Lifshitz Z."/>
            <person name="Cohen O."/>
            <person name="Gilbert J.A."/>
            <person name="Pupko T."/>
            <person name="Shuman H.A."/>
            <person name="Segal G."/>
        </authorList>
    </citation>
    <scope>NUCLEOTIDE SEQUENCE [LARGE SCALE GENOMIC DNA]</scope>
    <source>
        <strain evidence="2 3">ATCC 51914</strain>
    </source>
</reference>
<dbReference type="PANTHER" id="PTHR43130">
    <property type="entry name" value="ARAC-FAMILY TRANSCRIPTIONAL REGULATOR"/>
    <property type="match status" value="1"/>
</dbReference>
<dbReference type="PATRIC" id="fig|66969.6.peg.3284"/>
<dbReference type="RefSeq" id="WP_065235674.1">
    <property type="nucleotide sequence ID" value="NZ_CAAAIQ010000022.1"/>
</dbReference>
<dbReference type="CDD" id="cd03139">
    <property type="entry name" value="GATase1_PfpI_2"/>
    <property type="match status" value="1"/>
</dbReference>
<organism evidence="2 3">
    <name type="scientific">Legionella waltersii</name>
    <dbReference type="NCBI Taxonomy" id="66969"/>
    <lineage>
        <taxon>Bacteria</taxon>
        <taxon>Pseudomonadati</taxon>
        <taxon>Pseudomonadota</taxon>
        <taxon>Gammaproteobacteria</taxon>
        <taxon>Legionellales</taxon>
        <taxon>Legionellaceae</taxon>
        <taxon>Legionella</taxon>
    </lineage>
</organism>
<dbReference type="InterPro" id="IPR052158">
    <property type="entry name" value="INH-QAR"/>
</dbReference>
<accession>A0A0W1A0U8</accession>
<evidence type="ECO:0000313" key="3">
    <source>
        <dbReference type="Proteomes" id="UP000054729"/>
    </source>
</evidence>
<dbReference type="Pfam" id="PF01965">
    <property type="entry name" value="DJ-1_PfpI"/>
    <property type="match status" value="1"/>
</dbReference>
<sequence length="205" mass="22446">MNLSIAGAKTLGILLFPDFETLDVFGPLQIFGMLPDKMTIAMISQNKGLVKSTHGQSVMSDYDWDNAPHLDYLLVPGGMGTRKEIYHQGLLDWIKARSAQTDITLSVCTGAALLAKAGVLDGHKATSNKRAFNWVTAQSTKVEWIKKARWVDDGKVITSSGISAGIDMSLYVVSRLFGKETRDELAKRAEYNLCIDSSSDPFSVL</sequence>
<dbReference type="AlphaFoldDB" id="A0A0W1A0U8"/>
<dbReference type="STRING" id="66969.Lwal_3013"/>